<sequence length="127" mass="13976">MSRIGGLPLPALPDIDDVPPLTEADRPCFDDLRAVLAEHGMLGRFGIALLHEHFEVADDEILVETIDVATRTLVSRPEKIADLGAYASVETSWRLDDPDTAPMARCTTACRPATFTESRHKSVHVNR</sequence>
<evidence type="ECO:0000313" key="2">
    <source>
        <dbReference type="Proteomes" id="UP000019277"/>
    </source>
</evidence>
<accession>W7J3P7</accession>
<proteinExistence type="predicted"/>
<name>W7J3P7_9PSEU</name>
<protein>
    <submittedName>
        <fullName evidence="1">Uncharacterized protein</fullName>
    </submittedName>
</protein>
<organism evidence="1 2">
    <name type="scientific">Actinokineospora spheciospongiae</name>
    <dbReference type="NCBI Taxonomy" id="909613"/>
    <lineage>
        <taxon>Bacteria</taxon>
        <taxon>Bacillati</taxon>
        <taxon>Actinomycetota</taxon>
        <taxon>Actinomycetes</taxon>
        <taxon>Pseudonocardiales</taxon>
        <taxon>Pseudonocardiaceae</taxon>
        <taxon>Actinokineospora</taxon>
    </lineage>
</organism>
<dbReference type="Proteomes" id="UP000019277">
    <property type="component" value="Unassembled WGS sequence"/>
</dbReference>
<dbReference type="RefSeq" id="WP_161784485.1">
    <property type="nucleotide sequence ID" value="NZ_AYXG01000145.1"/>
</dbReference>
<dbReference type="OrthoDB" id="4272688at2"/>
<dbReference type="EMBL" id="AYXG01000145">
    <property type="protein sequence ID" value="EWC60764.1"/>
    <property type="molecule type" value="Genomic_DNA"/>
</dbReference>
<dbReference type="AlphaFoldDB" id="W7J3P7"/>
<dbReference type="STRING" id="909613.UO65_3905"/>
<dbReference type="eggNOG" id="ENOG5032ZTV">
    <property type="taxonomic scope" value="Bacteria"/>
</dbReference>
<keyword evidence="2" id="KW-1185">Reference proteome</keyword>
<evidence type="ECO:0000313" key="1">
    <source>
        <dbReference type="EMBL" id="EWC60764.1"/>
    </source>
</evidence>
<comment type="caution">
    <text evidence="1">The sequence shown here is derived from an EMBL/GenBank/DDBJ whole genome shotgun (WGS) entry which is preliminary data.</text>
</comment>
<reference evidence="1 2" key="1">
    <citation type="journal article" date="2014" name="Genome Announc.">
        <title>Draft Genome Sequence of the Antitrypanosomally Active Sponge-Associated Bacterium Actinokineospora sp. Strain EG49.</title>
        <authorList>
            <person name="Harjes J."/>
            <person name="Ryu T."/>
            <person name="Abdelmohsen U.R."/>
            <person name="Moitinho-Silva L."/>
            <person name="Horn H."/>
            <person name="Ravasi T."/>
            <person name="Hentschel U."/>
        </authorList>
    </citation>
    <scope>NUCLEOTIDE SEQUENCE [LARGE SCALE GENOMIC DNA]</scope>
    <source>
        <strain evidence="1 2">EG49</strain>
    </source>
</reference>
<gene>
    <name evidence="1" type="ORF">UO65_3905</name>
</gene>